<dbReference type="SUPFAM" id="SSF47823">
    <property type="entry name" value="lambda integrase-like, N-terminal domain"/>
    <property type="match status" value="1"/>
</dbReference>
<dbReference type="Proteomes" id="UP000244128">
    <property type="component" value="Unassembled WGS sequence"/>
</dbReference>
<dbReference type="InterPro" id="IPR011010">
    <property type="entry name" value="DNA_brk_join_enz"/>
</dbReference>
<dbReference type="GO" id="GO:0015074">
    <property type="term" value="P:DNA integration"/>
    <property type="evidence" value="ECO:0007669"/>
    <property type="project" value="UniProtKB-KW"/>
</dbReference>
<dbReference type="PANTHER" id="PTHR34605:SF3">
    <property type="entry name" value="P CELL-TYPE AGGLUTINATION PROTEIN MAP4-LIKE-RELATED"/>
    <property type="match status" value="1"/>
</dbReference>
<dbReference type="RefSeq" id="WP_107804493.1">
    <property type="nucleotide sequence ID" value="NZ_QAOI01000048.1"/>
</dbReference>
<dbReference type="Pfam" id="PF00589">
    <property type="entry name" value="Phage_integrase"/>
    <property type="match status" value="1"/>
</dbReference>
<evidence type="ECO:0000313" key="7">
    <source>
        <dbReference type="EMBL" id="PTQ66536.1"/>
    </source>
</evidence>
<dbReference type="InterPro" id="IPR052925">
    <property type="entry name" value="Phage_Integrase-like_Recomb"/>
</dbReference>
<keyword evidence="1" id="KW-0229">DNA integration</keyword>
<dbReference type="GO" id="GO:0006310">
    <property type="term" value="P:DNA recombination"/>
    <property type="evidence" value="ECO:0007669"/>
    <property type="project" value="UniProtKB-KW"/>
</dbReference>
<dbReference type="EMBL" id="QAOI01000048">
    <property type="protein sequence ID" value="PTQ66536.1"/>
    <property type="molecule type" value="Genomic_DNA"/>
</dbReference>
<feature type="domain" description="Tyr recombinase" evidence="5">
    <location>
        <begin position="115"/>
        <end position="308"/>
    </location>
</feature>
<reference evidence="7 8" key="1">
    <citation type="submission" date="2018-04" db="EMBL/GenBank/DDBJ databases">
        <title>Active sludge and wastewater microbial communities from Klosterneuburg, Austria.</title>
        <authorList>
            <person name="Wagner M."/>
        </authorList>
    </citation>
    <scope>NUCLEOTIDE SEQUENCE [LARGE SCALE GENOMIC DNA]</scope>
    <source>
        <strain evidence="7 8">Nm49</strain>
    </source>
</reference>
<dbReference type="InterPro" id="IPR013762">
    <property type="entry name" value="Integrase-like_cat_sf"/>
</dbReference>
<dbReference type="CDD" id="cd00799">
    <property type="entry name" value="INT_Cre_C"/>
    <property type="match status" value="1"/>
</dbReference>
<protein>
    <submittedName>
        <fullName evidence="7">Site-specific recombinase XerD</fullName>
    </submittedName>
</protein>
<evidence type="ECO:0000256" key="1">
    <source>
        <dbReference type="ARBA" id="ARBA00022908"/>
    </source>
</evidence>
<keyword evidence="3" id="KW-0233">DNA recombination</keyword>
<evidence type="ECO:0000313" key="8">
    <source>
        <dbReference type="Proteomes" id="UP000244128"/>
    </source>
</evidence>
<organism evidence="7 8">
    <name type="scientific">Nitrosomonas oligotropha</name>
    <dbReference type="NCBI Taxonomy" id="42354"/>
    <lineage>
        <taxon>Bacteria</taxon>
        <taxon>Pseudomonadati</taxon>
        <taxon>Pseudomonadota</taxon>
        <taxon>Betaproteobacteria</taxon>
        <taxon>Nitrosomonadales</taxon>
        <taxon>Nitrosomonadaceae</taxon>
        <taxon>Nitrosomonas</taxon>
    </lineage>
</organism>
<evidence type="ECO:0000259" key="6">
    <source>
        <dbReference type="PROSITE" id="PS51900"/>
    </source>
</evidence>
<comment type="caution">
    <text evidence="7">The sequence shown here is derived from an EMBL/GenBank/DDBJ whole genome shotgun (WGS) entry which is preliminary data.</text>
</comment>
<dbReference type="Pfam" id="PF02899">
    <property type="entry name" value="Phage_int_SAM_1"/>
    <property type="match status" value="1"/>
</dbReference>
<name>A0A2T5H4N7_9PROT</name>
<proteinExistence type="predicted"/>
<dbReference type="PROSITE" id="PS51898">
    <property type="entry name" value="TYR_RECOMBINASE"/>
    <property type="match status" value="1"/>
</dbReference>
<dbReference type="InterPro" id="IPR010998">
    <property type="entry name" value="Integrase_recombinase_N"/>
</dbReference>
<keyword evidence="2 4" id="KW-0238">DNA-binding</keyword>
<evidence type="ECO:0000259" key="5">
    <source>
        <dbReference type="PROSITE" id="PS51898"/>
    </source>
</evidence>
<evidence type="ECO:0000256" key="3">
    <source>
        <dbReference type="ARBA" id="ARBA00023172"/>
    </source>
</evidence>
<dbReference type="PROSITE" id="PS51900">
    <property type="entry name" value="CB"/>
    <property type="match status" value="1"/>
</dbReference>
<dbReference type="InterPro" id="IPR044068">
    <property type="entry name" value="CB"/>
</dbReference>
<dbReference type="Gene3D" id="1.10.443.10">
    <property type="entry name" value="Intergrase catalytic core"/>
    <property type="match status" value="1"/>
</dbReference>
<dbReference type="AlphaFoldDB" id="A0A2T5H4N7"/>
<sequence length="311" mass="34068">MNYPVSQFITLNPAIPDSVAVNGYLNASISANTWRAYRDDLKHFQAWGGTLPATPEQIASYLAHYAPKHTVATLTRRLASLSKLHNAQQWANPVSTALVRSTFQGIRNQHGMKQRQVAPAIKEDILAMVRNLQGIKGIRDKALLLIGFAGAFRRSELASLQYCDIEHVQQGILVYLRRSKTDQAGQGRKIAIPYARGAICPVISLREWLEHSGITEGPIFRSINRHGHIGEQAITSQSIALVIKERAAAAGLDATQYSGHSLRAGLVTSAAQAGISSWKIRQQTGHKSDAMLQRYIRDANIFTDNAAGGVL</sequence>
<dbReference type="Gene3D" id="1.10.150.130">
    <property type="match status" value="1"/>
</dbReference>
<dbReference type="PANTHER" id="PTHR34605">
    <property type="entry name" value="PHAGE_INTEGRASE DOMAIN-CONTAINING PROTEIN"/>
    <property type="match status" value="1"/>
</dbReference>
<accession>A0A2T5H4N7</accession>
<gene>
    <name evidence="7" type="ORF">C8R26_1482</name>
</gene>
<feature type="domain" description="Core-binding (CB)" evidence="6">
    <location>
        <begin position="15"/>
        <end position="89"/>
    </location>
</feature>
<dbReference type="GO" id="GO:0003677">
    <property type="term" value="F:DNA binding"/>
    <property type="evidence" value="ECO:0007669"/>
    <property type="project" value="UniProtKB-UniRule"/>
</dbReference>
<evidence type="ECO:0000256" key="4">
    <source>
        <dbReference type="PROSITE-ProRule" id="PRU01248"/>
    </source>
</evidence>
<dbReference type="SUPFAM" id="SSF56349">
    <property type="entry name" value="DNA breaking-rejoining enzymes"/>
    <property type="match status" value="1"/>
</dbReference>
<dbReference type="InterPro" id="IPR002104">
    <property type="entry name" value="Integrase_catalytic"/>
</dbReference>
<evidence type="ECO:0000256" key="2">
    <source>
        <dbReference type="ARBA" id="ARBA00023125"/>
    </source>
</evidence>
<dbReference type="InterPro" id="IPR004107">
    <property type="entry name" value="Integrase_SAM-like_N"/>
</dbReference>